<keyword evidence="4" id="KW-1185">Reference proteome</keyword>
<dbReference type="Proteomes" id="UP000503462">
    <property type="component" value="Chromosome 1"/>
</dbReference>
<protein>
    <recommendedName>
        <fullName evidence="5">Chitin synthesis regulation, Congo red resistance, RCR protein</fullName>
    </recommendedName>
</protein>
<name>A0A6H0XMC9_9PEZI</name>
<sequence length="138" mass="15687">MELFTRYYTDCAYGSYNCGYSAWNSYGRWIFLACVIVFALFVFFLFSCITARRRRKMGYRPYPGTGWAAGAPAGHGQAQYNPQPYYQNQPQPAFNNSNNPPPAYQTEQNAGYYNRDVELQQPTAAYKPPQGPPPGHNV</sequence>
<feature type="region of interest" description="Disordered" evidence="1">
    <location>
        <begin position="73"/>
        <end position="112"/>
    </location>
</feature>
<keyword evidence="2" id="KW-1133">Transmembrane helix</keyword>
<keyword evidence="2" id="KW-0472">Membrane</keyword>
<feature type="compositionally biased region" description="Low complexity" evidence="1">
    <location>
        <begin position="73"/>
        <end position="98"/>
    </location>
</feature>
<dbReference type="OrthoDB" id="3556830at2759"/>
<evidence type="ECO:0008006" key="5">
    <source>
        <dbReference type="Google" id="ProtNLM"/>
    </source>
</evidence>
<evidence type="ECO:0000256" key="1">
    <source>
        <dbReference type="SAM" id="MobiDB-lite"/>
    </source>
</evidence>
<gene>
    <name evidence="3" type="ORF">AMS68_001429</name>
</gene>
<dbReference type="Pfam" id="PF12273">
    <property type="entry name" value="RCR"/>
    <property type="match status" value="1"/>
</dbReference>
<dbReference type="PANTHER" id="PTHR28187">
    <property type="entry name" value="PROTEIN RCR1-RELATED"/>
    <property type="match status" value="1"/>
</dbReference>
<feature type="transmembrane region" description="Helical" evidence="2">
    <location>
        <begin position="29"/>
        <end position="51"/>
    </location>
</feature>
<dbReference type="InterPro" id="IPR020999">
    <property type="entry name" value="Chitin_synth_reg_RCR"/>
</dbReference>
<keyword evidence="2" id="KW-0812">Transmembrane</keyword>
<dbReference type="EMBL" id="CP051139">
    <property type="protein sequence ID" value="QIW95911.1"/>
    <property type="molecule type" value="Genomic_DNA"/>
</dbReference>
<evidence type="ECO:0000256" key="2">
    <source>
        <dbReference type="SAM" id="Phobius"/>
    </source>
</evidence>
<organism evidence="3 4">
    <name type="scientific">Peltaster fructicola</name>
    <dbReference type="NCBI Taxonomy" id="286661"/>
    <lineage>
        <taxon>Eukaryota</taxon>
        <taxon>Fungi</taxon>
        <taxon>Dikarya</taxon>
        <taxon>Ascomycota</taxon>
        <taxon>Pezizomycotina</taxon>
        <taxon>Dothideomycetes</taxon>
        <taxon>Dothideomycetes incertae sedis</taxon>
        <taxon>Peltaster</taxon>
    </lineage>
</organism>
<dbReference type="GO" id="GO:0016192">
    <property type="term" value="P:vesicle-mediated transport"/>
    <property type="evidence" value="ECO:0007669"/>
    <property type="project" value="TreeGrafter"/>
</dbReference>
<accession>A0A6H0XMC9</accession>
<evidence type="ECO:0000313" key="4">
    <source>
        <dbReference type="Proteomes" id="UP000503462"/>
    </source>
</evidence>
<evidence type="ECO:0000313" key="3">
    <source>
        <dbReference type="EMBL" id="QIW95911.1"/>
    </source>
</evidence>
<reference evidence="3 4" key="1">
    <citation type="journal article" date="2016" name="Sci. Rep.">
        <title>Peltaster fructicola genome reveals evolution from an invasive phytopathogen to an ectophytic parasite.</title>
        <authorList>
            <person name="Xu C."/>
            <person name="Chen H."/>
            <person name="Gleason M.L."/>
            <person name="Xu J.R."/>
            <person name="Liu H."/>
            <person name="Zhang R."/>
            <person name="Sun G."/>
        </authorList>
    </citation>
    <scope>NUCLEOTIDE SEQUENCE [LARGE SCALE GENOMIC DNA]</scope>
    <source>
        <strain evidence="3 4">LNHT1506</strain>
    </source>
</reference>
<dbReference type="AlphaFoldDB" id="A0A6H0XMC9"/>
<proteinExistence type="predicted"/>
<dbReference type="PANTHER" id="PTHR28187:SF1">
    <property type="entry name" value="PROTEIN RCR1-RELATED"/>
    <property type="match status" value="1"/>
</dbReference>